<dbReference type="AlphaFoldDB" id="K1XX86"/>
<evidence type="ECO:0000256" key="1">
    <source>
        <dbReference type="SAM" id="MobiDB-lite"/>
    </source>
</evidence>
<protein>
    <submittedName>
        <fullName evidence="2">Uncharacterized protein</fullName>
    </submittedName>
</protein>
<gene>
    <name evidence="2" type="ORF">ACD_78C00359G0002</name>
</gene>
<feature type="compositionally biased region" description="Basic and acidic residues" evidence="1">
    <location>
        <begin position="22"/>
        <end position="41"/>
    </location>
</feature>
<feature type="compositionally biased region" description="Basic and acidic residues" evidence="1">
    <location>
        <begin position="51"/>
        <end position="67"/>
    </location>
</feature>
<sequence length="67" mass="7932">MFHLNLPDIIVMMFAEIRVVEYRNKEEGENGRNRESGDNRPSKPTPDGIWSDDKWSSNRSDTREHNR</sequence>
<feature type="region of interest" description="Disordered" evidence="1">
    <location>
        <begin position="22"/>
        <end position="67"/>
    </location>
</feature>
<name>K1XX86_9BACT</name>
<dbReference type="EMBL" id="AMFJ01034359">
    <property type="protein sequence ID" value="EKD29556.1"/>
    <property type="molecule type" value="Genomic_DNA"/>
</dbReference>
<comment type="caution">
    <text evidence="2">The sequence shown here is derived from an EMBL/GenBank/DDBJ whole genome shotgun (WGS) entry which is preliminary data.</text>
</comment>
<reference evidence="2" key="1">
    <citation type="journal article" date="2012" name="Science">
        <title>Fermentation, hydrogen, and sulfur metabolism in multiple uncultivated bacterial phyla.</title>
        <authorList>
            <person name="Wrighton K.C."/>
            <person name="Thomas B.C."/>
            <person name="Sharon I."/>
            <person name="Miller C.S."/>
            <person name="Castelle C.J."/>
            <person name="VerBerkmoes N.C."/>
            <person name="Wilkins M.J."/>
            <person name="Hettich R.L."/>
            <person name="Lipton M.S."/>
            <person name="Williams K.H."/>
            <person name="Long P.E."/>
            <person name="Banfield J.F."/>
        </authorList>
    </citation>
    <scope>NUCLEOTIDE SEQUENCE [LARGE SCALE GENOMIC DNA]</scope>
</reference>
<evidence type="ECO:0000313" key="2">
    <source>
        <dbReference type="EMBL" id="EKD29556.1"/>
    </source>
</evidence>
<organism evidence="2">
    <name type="scientific">uncultured bacterium</name>
    <name type="common">gcode 4</name>
    <dbReference type="NCBI Taxonomy" id="1234023"/>
    <lineage>
        <taxon>Bacteria</taxon>
        <taxon>environmental samples</taxon>
    </lineage>
</organism>
<accession>K1XX86</accession>
<proteinExistence type="predicted"/>
<feature type="non-terminal residue" evidence="2">
    <location>
        <position position="67"/>
    </location>
</feature>